<dbReference type="InterPro" id="IPR008979">
    <property type="entry name" value="Galactose-bd-like_sf"/>
</dbReference>
<comment type="caution">
    <text evidence="4">The sequence shown here is derived from an EMBL/GenBank/DDBJ whole genome shotgun (WGS) entry which is preliminary data.</text>
</comment>
<accession>A0ABV6QRX0</accession>
<dbReference type="RefSeq" id="WP_380052040.1">
    <property type="nucleotide sequence ID" value="NZ_JBHLTC010000032.1"/>
</dbReference>
<evidence type="ECO:0000256" key="1">
    <source>
        <dbReference type="SAM" id="MobiDB-lite"/>
    </source>
</evidence>
<protein>
    <submittedName>
        <fullName evidence="4">Glycoside hydrolase domain-containing protein</fullName>
    </submittedName>
</protein>
<dbReference type="EMBL" id="JBHLTC010000032">
    <property type="protein sequence ID" value="MFC0627389.1"/>
    <property type="molecule type" value="Genomic_DNA"/>
</dbReference>
<sequence>MRKIFAALLVTTLAITGTTTAAPAAAEADQRTGSQIGRQVVGDGPEVWTEPSSASVFRDSRPSAQAGRTVTLDTGRNEYEGGQIVLRSDRQFSIETVQFTALSGPGGAQIGAGNLAYHFVDYQDLERNSLLPWWDNKTIYPVIRNGPAAFPDGLSNRPSTTVAARTTQPIWINAYVPKTTPPGLYEGTASVVTNAGHRVVPIKIDVRAVDIPDAIDSGFSQSMWTLLFGDISWSEYPEETIKKYYGVERYSPGWWELAGNVAKSMKQHRTNNLAIPMVTMLLDGGTRPDAQGRYTFNWARFDQVVQFFIDAGMAKRLEGFWLAGGPNNRTKWDLEIIGSDGRRQWVPYDSPAANNWIDQYVPALRDHLAAKSWTNKWWMHVGDEPAAAHAQEAYNAIANRIKQHWPQVKLGDASFHDFLRPRTDILIPNMLAYGEHTADWDAGRAEGKELWLYNCNLPVGNYLNRAIDQPQWNQRLTMWFAYSRQVTGYLHWAFNNWQYNIKDQDVKGDAWIVLPDKDRMTIESTVRYESLRDGLEDWEVLTLIGKTNAPLARQLGAALASRGDLYTPDTQYMTRVRRLALDIASGRSVPDPARTATATATVGSPANAIDDDPATTWHAGQNGQLKLDLGRQTQVDTVRLTGTNLANTKIAISYDGSRWTEVPNVTTGLTGLNAKTRHVRIETAGEVASAEISGTPLTAANLAGGRSYTLSPQPDAEYPDAGLEATDGIPADAWDDGRTYGYKVVNGQTRTASLTVDLGSTRTIDNVRAHAYEEYPAYRPSQVRVLTSVDGIRYTQRGTQKSANGNSGVWYDVDFNAVPARYVRVEFTKAGGDVMFLDEVEVYEAATAPKHDLAWGRTYTKSAPPDPAYPDAGNESTDGQGAGGYDDGLGYGYQLAAGETKTVDLNVDLGSTRAVERLRLAKFDDGDHDYTPDRVEVIVNGSAVASTGLPTGRWYDLAFDRVTARYVTVRLTKTHGHYADYLFVDEINVYGDLGPNLVRGVTHEPTDPPYPDTANAESVDARLAGHYTDGLSYGFHLNAGQTRTVELAADLGQTKPVRAVSLREYADGEHNYRPDQVVVLTSTDGVTYTERATTSAPGSRWFDLAFASVDARHVKVRLTKAHANFADYIFADELTVH</sequence>
<proteinExistence type="predicted"/>
<evidence type="ECO:0000259" key="3">
    <source>
        <dbReference type="PROSITE" id="PS50022"/>
    </source>
</evidence>
<evidence type="ECO:0000256" key="2">
    <source>
        <dbReference type="SAM" id="SignalP"/>
    </source>
</evidence>
<name>A0ABV6QRX0_9ACTN</name>
<dbReference type="Pfam" id="PF22680">
    <property type="entry name" value="Glyco_hydro_123_N_2"/>
    <property type="match status" value="1"/>
</dbReference>
<feature type="region of interest" description="Disordered" evidence="1">
    <location>
        <begin position="857"/>
        <end position="883"/>
    </location>
</feature>
<dbReference type="Pfam" id="PF00754">
    <property type="entry name" value="F5_F8_type_C"/>
    <property type="match status" value="2"/>
</dbReference>
<dbReference type="Proteomes" id="UP001589890">
    <property type="component" value="Unassembled WGS sequence"/>
</dbReference>
<dbReference type="InterPro" id="IPR000421">
    <property type="entry name" value="FA58C"/>
</dbReference>
<keyword evidence="2" id="KW-0732">Signal</keyword>
<dbReference type="InterPro" id="IPR025150">
    <property type="entry name" value="GH123_cat"/>
</dbReference>
<evidence type="ECO:0000313" key="4">
    <source>
        <dbReference type="EMBL" id="MFC0627389.1"/>
    </source>
</evidence>
<feature type="chain" id="PRO_5045494825" evidence="2">
    <location>
        <begin position="22"/>
        <end position="1137"/>
    </location>
</feature>
<evidence type="ECO:0000313" key="5">
    <source>
        <dbReference type="Proteomes" id="UP001589890"/>
    </source>
</evidence>
<keyword evidence="5" id="KW-1185">Reference proteome</keyword>
<feature type="domain" description="F5/8 type C" evidence="3">
    <location>
        <begin position="576"/>
        <end position="671"/>
    </location>
</feature>
<feature type="signal peptide" evidence="2">
    <location>
        <begin position="1"/>
        <end position="21"/>
    </location>
</feature>
<keyword evidence="4" id="KW-0378">Hydrolase</keyword>
<feature type="domain" description="F5/8 type C" evidence="3">
    <location>
        <begin position="689"/>
        <end position="845"/>
    </location>
</feature>
<dbReference type="SUPFAM" id="SSF51445">
    <property type="entry name" value="(Trans)glycosidases"/>
    <property type="match status" value="1"/>
</dbReference>
<dbReference type="Pfam" id="PF22633">
    <property type="entry name" value="F5_F8_type_C_2"/>
    <property type="match status" value="1"/>
</dbReference>
<dbReference type="Pfam" id="PF13320">
    <property type="entry name" value="GH123_cat"/>
    <property type="match status" value="1"/>
</dbReference>
<dbReference type="SUPFAM" id="SSF49785">
    <property type="entry name" value="Galactose-binding domain-like"/>
    <property type="match status" value="4"/>
</dbReference>
<dbReference type="PROSITE" id="PS50022">
    <property type="entry name" value="FA58C_3"/>
    <property type="match status" value="2"/>
</dbReference>
<dbReference type="Gene3D" id="2.60.120.260">
    <property type="entry name" value="Galactose-binding domain-like"/>
    <property type="match status" value="4"/>
</dbReference>
<gene>
    <name evidence="4" type="ORF">ACFFGN_25160</name>
</gene>
<dbReference type="InterPro" id="IPR053850">
    <property type="entry name" value="Glyco_hydro_123_N_2"/>
</dbReference>
<reference evidence="4 5" key="1">
    <citation type="submission" date="2024-09" db="EMBL/GenBank/DDBJ databases">
        <authorList>
            <person name="Sun Q."/>
            <person name="Mori K."/>
        </authorList>
    </citation>
    <scope>NUCLEOTIDE SEQUENCE [LARGE SCALE GENOMIC DNA]</scope>
    <source>
        <strain evidence="4 5">CGMCC 1.15906</strain>
    </source>
</reference>
<dbReference type="InterPro" id="IPR017853">
    <property type="entry name" value="GH"/>
</dbReference>
<organism evidence="4 5">
    <name type="scientific">Kribbella deserti</name>
    <dbReference type="NCBI Taxonomy" id="1926257"/>
    <lineage>
        <taxon>Bacteria</taxon>
        <taxon>Bacillati</taxon>
        <taxon>Actinomycetota</taxon>
        <taxon>Actinomycetes</taxon>
        <taxon>Propionibacteriales</taxon>
        <taxon>Kribbellaceae</taxon>
        <taxon>Kribbella</taxon>
    </lineage>
</organism>
<dbReference type="GO" id="GO:0016787">
    <property type="term" value="F:hydrolase activity"/>
    <property type="evidence" value="ECO:0007669"/>
    <property type="project" value="UniProtKB-KW"/>
</dbReference>
<feature type="region of interest" description="Disordered" evidence="1">
    <location>
        <begin position="26"/>
        <end position="45"/>
    </location>
</feature>